<dbReference type="Gene3D" id="2.160.20.70">
    <property type="match status" value="1"/>
</dbReference>
<reference evidence="6 7" key="1">
    <citation type="submission" date="2012-09" db="EMBL/GenBank/DDBJ databases">
        <title>The Genome Sequence of Alloiococcus otitis ATCC 51267.</title>
        <authorList>
            <consortium name="The Broad Institute Genome Sequencing Platform"/>
            <person name="Earl A."/>
            <person name="Ward D."/>
            <person name="Feldgarden M."/>
            <person name="Gevers D."/>
            <person name="Huys G."/>
            <person name="Walker B."/>
            <person name="Young S.K."/>
            <person name="Zeng Q."/>
            <person name="Gargeya S."/>
            <person name="Fitzgerald M."/>
            <person name="Haas B."/>
            <person name="Abouelleil A."/>
            <person name="Alvarado L."/>
            <person name="Arachchi H.M."/>
            <person name="Berlin A.M."/>
            <person name="Chapman S.B."/>
            <person name="Goldberg J."/>
            <person name="Griggs A."/>
            <person name="Gujja S."/>
            <person name="Hansen M."/>
            <person name="Howarth C."/>
            <person name="Imamovic A."/>
            <person name="Larimer J."/>
            <person name="McCowen C."/>
            <person name="Montmayeur A."/>
            <person name="Murphy C."/>
            <person name="Neiman D."/>
            <person name="Pearson M."/>
            <person name="Priest M."/>
            <person name="Roberts A."/>
            <person name="Saif S."/>
            <person name="Shea T."/>
            <person name="Sisk P."/>
            <person name="Sykes S."/>
            <person name="Wortman J."/>
            <person name="Nusbaum C."/>
            <person name="Birren B."/>
        </authorList>
    </citation>
    <scope>NUCLEOTIDE SEQUENCE [LARGE SCALE GENOMIC DNA]</scope>
    <source>
        <strain evidence="6 7">ATCC 51267</strain>
    </source>
</reference>
<dbReference type="Pfam" id="PF03775">
    <property type="entry name" value="MinC_C"/>
    <property type="match status" value="1"/>
</dbReference>
<evidence type="ECO:0000256" key="3">
    <source>
        <dbReference type="ARBA" id="ARBA00023306"/>
    </source>
</evidence>
<dbReference type="PANTHER" id="PTHR34108">
    <property type="entry name" value="SEPTUM SITE-DETERMINING PROTEIN MINC"/>
    <property type="match status" value="1"/>
</dbReference>
<keyword evidence="7" id="KW-1185">Reference proteome</keyword>
<dbReference type="InterPro" id="IPR016098">
    <property type="entry name" value="CAP/MinC_C"/>
</dbReference>
<dbReference type="EMBL" id="AGXA01000003">
    <property type="protein sequence ID" value="EKU94318.1"/>
    <property type="molecule type" value="Genomic_DNA"/>
</dbReference>
<feature type="domain" description="Septum formation inhibitor MinC C-terminal" evidence="5">
    <location>
        <begin position="106"/>
        <end position="200"/>
    </location>
</feature>
<dbReference type="AlphaFoldDB" id="K9ECB6"/>
<comment type="caution">
    <text evidence="6">The sequence shown here is derived from an EMBL/GenBank/DDBJ whole genome shotgun (WGS) entry which is preliminary data.</text>
</comment>
<protein>
    <recommendedName>
        <fullName evidence="5">Septum formation inhibitor MinC C-terminal domain-containing protein</fullName>
    </recommendedName>
</protein>
<accession>K9ECB6</accession>
<evidence type="ECO:0000259" key="5">
    <source>
        <dbReference type="Pfam" id="PF03775"/>
    </source>
</evidence>
<dbReference type="PANTHER" id="PTHR34108:SF1">
    <property type="entry name" value="SEPTUM SITE-DETERMINING PROTEIN MINC"/>
    <property type="match status" value="1"/>
</dbReference>
<dbReference type="InterPro" id="IPR005526">
    <property type="entry name" value="Septum_form_inhib_MinC_C"/>
</dbReference>
<dbReference type="STRING" id="883081.HMPREF9698_00146"/>
<dbReference type="GO" id="GO:0000917">
    <property type="term" value="P:division septum assembly"/>
    <property type="evidence" value="ECO:0007669"/>
    <property type="project" value="UniProtKB-KW"/>
</dbReference>
<dbReference type="SUPFAM" id="SSF63848">
    <property type="entry name" value="Cell-division inhibitor MinC, C-terminal domain"/>
    <property type="match status" value="1"/>
</dbReference>
<dbReference type="eggNOG" id="COG0850">
    <property type="taxonomic scope" value="Bacteria"/>
</dbReference>
<evidence type="ECO:0000256" key="4">
    <source>
        <dbReference type="ARBA" id="ARBA00046874"/>
    </source>
</evidence>
<dbReference type="OrthoDB" id="9790810at2"/>
<keyword evidence="2" id="KW-0717">Septation</keyword>
<sequence length="231" mass="26155">MKHIKLKASSNVYRLILSQDASLEDLFEEVKLFTNQLINVDRDKDQAKLVIESPNRILPESWRAEVQALIQRRAQWEVSFTSNVMSHERAVAWHKKVSLQVEFRSVLPGEILEVDGDILLVGDIHPAGYLRAGGNIFIIGRLEGIAHAGVDGDQEAVITGTFSDKSELRIAEGSYSIDHLLDDKSTYTPRSYYITERGQIDFTSVDQIQKIRPGIDRVVNQLPSYDDFVEE</sequence>
<comment type="subunit">
    <text evidence="4">Interacts with MinD and FtsZ.</text>
</comment>
<organism evidence="6 7">
    <name type="scientific">Alloiococcus otitis ATCC 51267</name>
    <dbReference type="NCBI Taxonomy" id="883081"/>
    <lineage>
        <taxon>Bacteria</taxon>
        <taxon>Bacillati</taxon>
        <taxon>Bacillota</taxon>
        <taxon>Bacilli</taxon>
        <taxon>Lactobacillales</taxon>
        <taxon>Carnobacteriaceae</taxon>
        <taxon>Alloiococcus</taxon>
    </lineage>
</organism>
<dbReference type="GO" id="GO:1901891">
    <property type="term" value="P:regulation of cell septum assembly"/>
    <property type="evidence" value="ECO:0007669"/>
    <property type="project" value="InterPro"/>
</dbReference>
<name>K9ECB6_9LACT</name>
<evidence type="ECO:0000313" key="7">
    <source>
        <dbReference type="Proteomes" id="UP000009875"/>
    </source>
</evidence>
<dbReference type="Proteomes" id="UP000009875">
    <property type="component" value="Unassembled WGS sequence"/>
</dbReference>
<dbReference type="InterPro" id="IPR013033">
    <property type="entry name" value="MinC"/>
</dbReference>
<keyword evidence="1" id="KW-0132">Cell division</keyword>
<dbReference type="HOGENOM" id="CLU_048711_1_0_9"/>
<proteinExistence type="predicted"/>
<evidence type="ECO:0000313" key="6">
    <source>
        <dbReference type="EMBL" id="EKU94318.1"/>
    </source>
</evidence>
<dbReference type="RefSeq" id="WP_003776329.1">
    <property type="nucleotide sequence ID" value="NZ_JH992957.1"/>
</dbReference>
<keyword evidence="3" id="KW-0131">Cell cycle</keyword>
<dbReference type="InterPro" id="IPR036145">
    <property type="entry name" value="MinC_C_sf"/>
</dbReference>
<dbReference type="GO" id="GO:0000902">
    <property type="term" value="P:cell morphogenesis"/>
    <property type="evidence" value="ECO:0007669"/>
    <property type="project" value="InterPro"/>
</dbReference>
<evidence type="ECO:0000256" key="2">
    <source>
        <dbReference type="ARBA" id="ARBA00023210"/>
    </source>
</evidence>
<gene>
    <name evidence="6" type="ORF">HMPREF9698_00146</name>
</gene>
<evidence type="ECO:0000256" key="1">
    <source>
        <dbReference type="ARBA" id="ARBA00022618"/>
    </source>
</evidence>